<dbReference type="AlphaFoldDB" id="A0AA39X9Z5"/>
<evidence type="ECO:0000256" key="6">
    <source>
        <dbReference type="ARBA" id="ARBA00022989"/>
    </source>
</evidence>
<dbReference type="SUPFAM" id="SSF103473">
    <property type="entry name" value="MFS general substrate transporter"/>
    <property type="match status" value="1"/>
</dbReference>
<dbReference type="InterPro" id="IPR005828">
    <property type="entry name" value="MFS_sugar_transport-like"/>
</dbReference>
<keyword evidence="6 9" id="KW-1133">Transmembrane helix</keyword>
<dbReference type="InterPro" id="IPR003663">
    <property type="entry name" value="Sugar/inositol_transpt"/>
</dbReference>
<feature type="transmembrane region" description="Helical" evidence="9">
    <location>
        <begin position="589"/>
        <end position="613"/>
    </location>
</feature>
<evidence type="ECO:0000259" key="10">
    <source>
        <dbReference type="PROSITE" id="PS50850"/>
    </source>
</evidence>
<feature type="transmembrane region" description="Helical" evidence="9">
    <location>
        <begin position="619"/>
        <end position="642"/>
    </location>
</feature>
<evidence type="ECO:0000256" key="5">
    <source>
        <dbReference type="ARBA" id="ARBA00022857"/>
    </source>
</evidence>
<evidence type="ECO:0000256" key="3">
    <source>
        <dbReference type="ARBA" id="ARBA00022448"/>
    </source>
</evidence>
<dbReference type="GO" id="GO:0015149">
    <property type="term" value="F:hexose transmembrane transporter activity"/>
    <property type="evidence" value="ECO:0007669"/>
    <property type="project" value="TreeGrafter"/>
</dbReference>
<feature type="domain" description="Major facilitator superfamily (MFS) profile" evidence="10">
    <location>
        <begin position="321"/>
        <end position="775"/>
    </location>
</feature>
<dbReference type="SUPFAM" id="SSF51735">
    <property type="entry name" value="NAD(P)-binding Rossmann-fold domains"/>
    <property type="match status" value="1"/>
</dbReference>
<feature type="transmembrane region" description="Helical" evidence="9">
    <location>
        <begin position="681"/>
        <end position="707"/>
    </location>
</feature>
<dbReference type="GO" id="GO:0016491">
    <property type="term" value="F:oxidoreductase activity"/>
    <property type="evidence" value="ECO:0007669"/>
    <property type="project" value="UniProtKB-KW"/>
</dbReference>
<keyword evidence="8 9" id="KW-0472">Membrane</keyword>
<reference evidence="11" key="1">
    <citation type="submission" date="2023-06" db="EMBL/GenBank/DDBJ databases">
        <title>Genome-scale phylogeny and comparative genomics of the fungal order Sordariales.</title>
        <authorList>
            <consortium name="Lawrence Berkeley National Laboratory"/>
            <person name="Hensen N."/>
            <person name="Bonometti L."/>
            <person name="Westerberg I."/>
            <person name="Brannstrom I.O."/>
            <person name="Guillou S."/>
            <person name="Cros-Aarteil S."/>
            <person name="Calhoun S."/>
            <person name="Haridas S."/>
            <person name="Kuo A."/>
            <person name="Mondo S."/>
            <person name="Pangilinan J."/>
            <person name="Riley R."/>
            <person name="LaButti K."/>
            <person name="Andreopoulos B."/>
            <person name="Lipzen A."/>
            <person name="Chen C."/>
            <person name="Yanf M."/>
            <person name="Daum C."/>
            <person name="Ng V."/>
            <person name="Clum A."/>
            <person name="Steindorff A."/>
            <person name="Ohm R."/>
            <person name="Martin F."/>
            <person name="Silar P."/>
            <person name="Natvig D."/>
            <person name="Lalanne C."/>
            <person name="Gautier V."/>
            <person name="Ament-velasquez S.L."/>
            <person name="Kruys A."/>
            <person name="Hutchinson M.I."/>
            <person name="Powell A.J."/>
            <person name="Barry K."/>
            <person name="Miller A.N."/>
            <person name="Grigoriev I.V."/>
            <person name="Debuchy R."/>
            <person name="Gladieux P."/>
            <person name="Thoren M.H."/>
            <person name="Johannesson H."/>
        </authorList>
    </citation>
    <scope>NUCLEOTIDE SEQUENCE</scope>
    <source>
        <strain evidence="11">SMH3391-2</strain>
    </source>
</reference>
<dbReference type="InterPro" id="IPR008030">
    <property type="entry name" value="NmrA-like"/>
</dbReference>
<feature type="transmembrane region" description="Helical" evidence="9">
    <location>
        <begin position="473"/>
        <end position="494"/>
    </location>
</feature>
<dbReference type="PANTHER" id="PTHR23503:SF8">
    <property type="entry name" value="FACILITATED GLUCOSE TRANSPORTER PROTEIN 1"/>
    <property type="match status" value="1"/>
</dbReference>
<evidence type="ECO:0000256" key="7">
    <source>
        <dbReference type="ARBA" id="ARBA00023002"/>
    </source>
</evidence>
<feature type="transmembrane region" description="Helical" evidence="9">
    <location>
        <begin position="654"/>
        <end position="675"/>
    </location>
</feature>
<evidence type="ECO:0000256" key="9">
    <source>
        <dbReference type="SAM" id="Phobius"/>
    </source>
</evidence>
<evidence type="ECO:0000256" key="8">
    <source>
        <dbReference type="ARBA" id="ARBA00023136"/>
    </source>
</evidence>
<gene>
    <name evidence="11" type="ORF">B0T17DRAFT_589224</name>
</gene>
<dbReference type="InterPro" id="IPR020846">
    <property type="entry name" value="MFS_dom"/>
</dbReference>
<dbReference type="CDD" id="cd05259">
    <property type="entry name" value="PCBER_SDR_a"/>
    <property type="match status" value="1"/>
</dbReference>
<evidence type="ECO:0000313" key="12">
    <source>
        <dbReference type="Proteomes" id="UP001174934"/>
    </source>
</evidence>
<dbReference type="EMBL" id="JAULSR010000002">
    <property type="protein sequence ID" value="KAK0629445.1"/>
    <property type="molecule type" value="Genomic_DNA"/>
</dbReference>
<accession>A0AA39X9Z5</accession>
<proteinExistence type="inferred from homology"/>
<dbReference type="Proteomes" id="UP001174934">
    <property type="component" value="Unassembled WGS sequence"/>
</dbReference>
<keyword evidence="12" id="KW-1185">Reference proteome</keyword>
<dbReference type="InterPro" id="IPR045312">
    <property type="entry name" value="PCBER-like"/>
</dbReference>
<dbReference type="Pfam" id="PF05368">
    <property type="entry name" value="NmrA"/>
    <property type="match status" value="1"/>
</dbReference>
<name>A0AA39X9Z5_9PEZI</name>
<evidence type="ECO:0000256" key="4">
    <source>
        <dbReference type="ARBA" id="ARBA00022692"/>
    </source>
</evidence>
<organism evidence="11 12">
    <name type="scientific">Bombardia bombarda</name>
    <dbReference type="NCBI Taxonomy" id="252184"/>
    <lineage>
        <taxon>Eukaryota</taxon>
        <taxon>Fungi</taxon>
        <taxon>Dikarya</taxon>
        <taxon>Ascomycota</taxon>
        <taxon>Pezizomycotina</taxon>
        <taxon>Sordariomycetes</taxon>
        <taxon>Sordariomycetidae</taxon>
        <taxon>Sordariales</taxon>
        <taxon>Lasiosphaeriaceae</taxon>
        <taxon>Bombardia</taxon>
    </lineage>
</organism>
<dbReference type="Gene3D" id="1.20.1250.20">
    <property type="entry name" value="MFS general substrate transporter like domains"/>
    <property type="match status" value="1"/>
</dbReference>
<comment type="subcellular location">
    <subcellularLocation>
        <location evidence="1">Membrane</location>
        <topology evidence="1">Multi-pass membrane protein</topology>
    </subcellularLocation>
</comment>
<dbReference type="InterPro" id="IPR005829">
    <property type="entry name" value="Sugar_transporter_CS"/>
</dbReference>
<dbReference type="InterPro" id="IPR036259">
    <property type="entry name" value="MFS_trans_sf"/>
</dbReference>
<dbReference type="PANTHER" id="PTHR23503">
    <property type="entry name" value="SOLUTE CARRIER FAMILY 2"/>
    <property type="match status" value="1"/>
</dbReference>
<feature type="transmembrane region" description="Helical" evidence="9">
    <location>
        <begin position="445"/>
        <end position="467"/>
    </location>
</feature>
<protein>
    <recommendedName>
        <fullName evidence="10">Major facilitator superfamily (MFS) profile domain-containing protein</fullName>
    </recommendedName>
</protein>
<keyword evidence="5" id="KW-0521">NADP</keyword>
<comment type="similarity">
    <text evidence="2">Belongs to the major facilitator superfamily. Sugar transporter (TC 2.A.1.1) family.</text>
</comment>
<dbReference type="Gene3D" id="3.90.25.10">
    <property type="entry name" value="UDP-galactose 4-epimerase, domain 1"/>
    <property type="match status" value="1"/>
</dbReference>
<feature type="transmembrane region" description="Helical" evidence="9">
    <location>
        <begin position="719"/>
        <end position="738"/>
    </location>
</feature>
<evidence type="ECO:0000313" key="11">
    <source>
        <dbReference type="EMBL" id="KAK0629445.1"/>
    </source>
</evidence>
<dbReference type="GO" id="GO:0016020">
    <property type="term" value="C:membrane"/>
    <property type="evidence" value="ECO:0007669"/>
    <property type="project" value="UniProtKB-SubCell"/>
</dbReference>
<dbReference type="PROSITE" id="PS00217">
    <property type="entry name" value="SUGAR_TRANSPORT_2"/>
    <property type="match status" value="1"/>
</dbReference>
<dbReference type="InterPro" id="IPR036291">
    <property type="entry name" value="NAD(P)-bd_dom_sf"/>
</dbReference>
<dbReference type="InterPro" id="IPR045263">
    <property type="entry name" value="GLUT"/>
</dbReference>
<dbReference type="PRINTS" id="PR00171">
    <property type="entry name" value="SUGRTRNSPORT"/>
</dbReference>
<keyword evidence="7" id="KW-0560">Oxidoreductase</keyword>
<feature type="transmembrane region" description="Helical" evidence="9">
    <location>
        <begin position="357"/>
        <end position="378"/>
    </location>
</feature>
<keyword evidence="3" id="KW-0813">Transport</keyword>
<feature type="transmembrane region" description="Helical" evidence="9">
    <location>
        <begin position="750"/>
        <end position="771"/>
    </location>
</feature>
<feature type="transmembrane region" description="Helical" evidence="9">
    <location>
        <begin position="390"/>
        <end position="410"/>
    </location>
</feature>
<evidence type="ECO:0000256" key="2">
    <source>
        <dbReference type="ARBA" id="ARBA00010992"/>
    </source>
</evidence>
<sequence length="791" mass="85283">MAPFNPSKILIFGGTGTIGSYITASLLRAKPAFPQLVLFTSPNTAKTKAAQLAKWKSEGLDIIVGDLTSEPEVKAAYKGVDTVISAVGRGGLQHQIALLRLAEESDSVKWFLPSEFGTDIEHNTDKSPSEKPHQLKLKVRKYIRESLHKVKVTYVVTGPYFDMWLSPYPGVEQAGGYDIGKKEAYIVDDGEGKIGFCTMWDVGKFVAATLQHPDESFGKALKVQSFVVTPNHVLAELEKQTGSKWKVTRTPLDDIRALEAKLWAEEKPMATGVTLRRIWSEGGTLYAKNDNELLGLKPEDLDPLELGAELNAPQDVITCQNKSVSALSKVLSYVTRPDAADATEKHVDCIPMSPSSFAAISAIFTVGGLVSALAAGPFTSSRGRWLSMQVTAAFYLAGSLVETFASSVLVMALGRFLTGMGAGASTVIVPLYISEVAPPDHRGFFGAFTQISINVGILSTQTMGYFLSHDSAWRWILGSGIIIALAQTLGLLIVPESPAWTASAKGDLVRARRVLQRIRGKHVNIDDEVEGWGEGGKLPDEAESLLTRQDSLTPDTNAPLSPRSATSPDRVHQHLGFAQVVRDPLYRPAIVAVVGIMFAQQLCGINSIIMYSVSLLKDLLPTSSALLTIIISIINLGTTIAGSPLPDKLGRKTCLMVSIVGQGTSSLALALSIIFELKILSAIAVLFFVAFFAVGLGPVPFIMASELVGPEAVGATQSWALGASYIATFLVAYLFPIVNEALNKAFGGAGWVYFIFAAFALLWAGFVTRYVPETKGRKDADEVWGRTRRID</sequence>
<dbReference type="PROSITE" id="PS50850">
    <property type="entry name" value="MFS"/>
    <property type="match status" value="1"/>
</dbReference>
<dbReference type="Gene3D" id="3.40.50.720">
    <property type="entry name" value="NAD(P)-binding Rossmann-like Domain"/>
    <property type="match status" value="1"/>
</dbReference>
<comment type="caution">
    <text evidence="11">The sequence shown here is derived from an EMBL/GenBank/DDBJ whole genome shotgun (WGS) entry which is preliminary data.</text>
</comment>
<evidence type="ECO:0000256" key="1">
    <source>
        <dbReference type="ARBA" id="ARBA00004141"/>
    </source>
</evidence>
<keyword evidence="4 9" id="KW-0812">Transmembrane</keyword>
<dbReference type="Pfam" id="PF00083">
    <property type="entry name" value="Sugar_tr"/>
    <property type="match status" value="1"/>
</dbReference>